<protein>
    <recommendedName>
        <fullName evidence="3">SpoVT-AbrB domain-containing protein</fullName>
    </recommendedName>
</protein>
<gene>
    <name evidence="1" type="ORF">A3H71_00190</name>
</gene>
<dbReference type="AlphaFoldDB" id="A0A1G2LEN6"/>
<dbReference type="SUPFAM" id="SSF89447">
    <property type="entry name" value="AbrB/MazE/MraZ-like"/>
    <property type="match status" value="1"/>
</dbReference>
<dbReference type="Proteomes" id="UP000179052">
    <property type="component" value="Unassembled WGS sequence"/>
</dbReference>
<sequence>MASNMAQRKLEKRNIRNIQRSKGSYYVTLPIEIMRKLRWQERQKVVVKQRGRGMSIVDWKK</sequence>
<evidence type="ECO:0000313" key="1">
    <source>
        <dbReference type="EMBL" id="OHA10103.1"/>
    </source>
</evidence>
<dbReference type="EMBL" id="MHQV01000041">
    <property type="protein sequence ID" value="OHA10103.1"/>
    <property type="molecule type" value="Genomic_DNA"/>
</dbReference>
<accession>A0A1G2LEN6</accession>
<reference evidence="1 2" key="1">
    <citation type="journal article" date="2016" name="Nat. Commun.">
        <title>Thousands of microbial genomes shed light on interconnected biogeochemical processes in an aquifer system.</title>
        <authorList>
            <person name="Anantharaman K."/>
            <person name="Brown C.T."/>
            <person name="Hug L.A."/>
            <person name="Sharon I."/>
            <person name="Castelle C.J."/>
            <person name="Probst A.J."/>
            <person name="Thomas B.C."/>
            <person name="Singh A."/>
            <person name="Wilkins M.J."/>
            <person name="Karaoz U."/>
            <person name="Brodie E.L."/>
            <person name="Williams K.H."/>
            <person name="Hubbard S.S."/>
            <person name="Banfield J.F."/>
        </authorList>
    </citation>
    <scope>NUCLEOTIDE SEQUENCE [LARGE SCALE GENOMIC DNA]</scope>
</reference>
<organism evidence="1 2">
    <name type="scientific">Candidatus Sungbacteria bacterium RIFCSPLOWO2_02_FULL_48_13b</name>
    <dbReference type="NCBI Taxonomy" id="1802283"/>
    <lineage>
        <taxon>Bacteria</taxon>
        <taxon>Candidatus Sungiibacteriota</taxon>
    </lineage>
</organism>
<name>A0A1G2LEN6_9BACT</name>
<comment type="caution">
    <text evidence="1">The sequence shown here is derived from an EMBL/GenBank/DDBJ whole genome shotgun (WGS) entry which is preliminary data.</text>
</comment>
<evidence type="ECO:0008006" key="3">
    <source>
        <dbReference type="Google" id="ProtNLM"/>
    </source>
</evidence>
<dbReference type="InterPro" id="IPR037914">
    <property type="entry name" value="SpoVT-AbrB_sf"/>
</dbReference>
<proteinExistence type="predicted"/>
<evidence type="ECO:0000313" key="2">
    <source>
        <dbReference type="Proteomes" id="UP000179052"/>
    </source>
</evidence>